<organism evidence="3">
    <name type="scientific">marine sediment metagenome</name>
    <dbReference type="NCBI Taxonomy" id="412755"/>
    <lineage>
        <taxon>unclassified sequences</taxon>
        <taxon>metagenomes</taxon>
        <taxon>ecological metagenomes</taxon>
    </lineage>
</organism>
<evidence type="ECO:0000256" key="1">
    <source>
        <dbReference type="SAM" id="Coils"/>
    </source>
</evidence>
<accession>A0A0F9GU27</accession>
<feature type="non-terminal residue" evidence="3">
    <location>
        <position position="460"/>
    </location>
</feature>
<feature type="compositionally biased region" description="Basic and acidic residues" evidence="2">
    <location>
        <begin position="353"/>
        <end position="365"/>
    </location>
</feature>
<dbReference type="EMBL" id="LAZR01016973">
    <property type="protein sequence ID" value="KKM02300.1"/>
    <property type="molecule type" value="Genomic_DNA"/>
</dbReference>
<dbReference type="AlphaFoldDB" id="A0A0F9GU27"/>
<evidence type="ECO:0000256" key="2">
    <source>
        <dbReference type="SAM" id="MobiDB-lite"/>
    </source>
</evidence>
<proteinExistence type="predicted"/>
<protein>
    <submittedName>
        <fullName evidence="3">Uncharacterized protein</fullName>
    </submittedName>
</protein>
<feature type="coiled-coil region" evidence="1">
    <location>
        <begin position="281"/>
        <end position="340"/>
    </location>
</feature>
<feature type="coiled-coil region" evidence="1">
    <location>
        <begin position="417"/>
        <end position="451"/>
    </location>
</feature>
<reference evidence="3" key="1">
    <citation type="journal article" date="2015" name="Nature">
        <title>Complex archaea that bridge the gap between prokaryotes and eukaryotes.</title>
        <authorList>
            <person name="Spang A."/>
            <person name="Saw J.H."/>
            <person name="Jorgensen S.L."/>
            <person name="Zaremba-Niedzwiedzka K."/>
            <person name="Martijn J."/>
            <person name="Lind A.E."/>
            <person name="van Eijk R."/>
            <person name="Schleper C."/>
            <person name="Guy L."/>
            <person name="Ettema T.J."/>
        </authorList>
    </citation>
    <scope>NUCLEOTIDE SEQUENCE</scope>
</reference>
<feature type="region of interest" description="Disordered" evidence="2">
    <location>
        <begin position="353"/>
        <end position="414"/>
    </location>
</feature>
<name>A0A0F9GU27_9ZZZZ</name>
<keyword evidence="1" id="KW-0175">Coiled coil</keyword>
<gene>
    <name evidence="3" type="ORF">LCGC14_1785830</name>
</gene>
<sequence length="460" mass="51570">MSIYKIGEDLSFSPKHNILTPKQALADDKIAKRFIKMAKKLRRIAPKAKDFLYGHAIMLHAAEAALVDQNTGEQLLGDDGKPITAVFEQYKLKNGKDSVRWKCSKKGLMPYKNANGDVFAEEELIKAYKKWIGKPLCKDHKSESVDGIRGIIIDTYYDSKFKRVHALFALDKINYADLARKVETGYANAVSMGTAVGRSICTECGNVATTEREYCDCIRNRTNYGELNYDLNPIELSLVVSGADQLARIRNIVASMNDYVQTKQARITKLVNDRCVNPTELQSLAESISEVQKKLNGLMQAEKEGHISCAKDIGETSKLIEVLREERDRYDENSEDYLKIDKKIKELIEEVTAGEKPEKQEERAKVWPQATMGGGPSFSSMSIEDTPHPAPGSWDPSNRYACNKNGGGKQGALSDEMSLLRSKIESLNNSLNELKKIVSKEENNMNSARLRARAKARRAY</sequence>
<comment type="caution">
    <text evidence="3">The sequence shown here is derived from an EMBL/GenBank/DDBJ whole genome shotgun (WGS) entry which is preliminary data.</text>
</comment>
<evidence type="ECO:0000313" key="3">
    <source>
        <dbReference type="EMBL" id="KKM02300.1"/>
    </source>
</evidence>